<feature type="transmembrane region" description="Helical" evidence="1">
    <location>
        <begin position="166"/>
        <end position="188"/>
    </location>
</feature>
<proteinExistence type="predicted"/>
<feature type="transmembrane region" description="Helical" evidence="1">
    <location>
        <begin position="25"/>
        <end position="43"/>
    </location>
</feature>
<feature type="transmembrane region" description="Helical" evidence="1">
    <location>
        <begin position="64"/>
        <end position="86"/>
    </location>
</feature>
<feature type="transmembrane region" description="Helical" evidence="1">
    <location>
        <begin position="240"/>
        <end position="260"/>
    </location>
</feature>
<dbReference type="AlphaFoldDB" id="A0A3B0RLH1"/>
<keyword evidence="1" id="KW-0812">Transmembrane</keyword>
<evidence type="ECO:0000313" key="2">
    <source>
        <dbReference type="EMBL" id="VAV92532.1"/>
    </source>
</evidence>
<dbReference type="EMBL" id="UOED01000076">
    <property type="protein sequence ID" value="VAV92532.1"/>
    <property type="molecule type" value="Genomic_DNA"/>
</dbReference>
<accession>A0A3B0RLH1</accession>
<dbReference type="PANTHER" id="PTHR36394:SF1">
    <property type="entry name" value="OS01G0277700 PROTEIN"/>
    <property type="match status" value="1"/>
</dbReference>
<gene>
    <name evidence="2" type="ORF">MNBD_ALPHA02-609</name>
</gene>
<name>A0A3B0RLH1_9ZZZZ</name>
<protein>
    <recommendedName>
        <fullName evidence="3">Urease accessory protein UreH-like transmembrane domain-containing protein</fullName>
    </recommendedName>
</protein>
<dbReference type="PANTHER" id="PTHR36394">
    <property type="entry name" value="OS01G0277700 PROTEIN"/>
    <property type="match status" value="1"/>
</dbReference>
<evidence type="ECO:0008006" key="3">
    <source>
        <dbReference type="Google" id="ProtNLM"/>
    </source>
</evidence>
<organism evidence="2">
    <name type="scientific">hydrothermal vent metagenome</name>
    <dbReference type="NCBI Taxonomy" id="652676"/>
    <lineage>
        <taxon>unclassified sequences</taxon>
        <taxon>metagenomes</taxon>
        <taxon>ecological metagenomes</taxon>
    </lineage>
</organism>
<feature type="transmembrane region" description="Helical" evidence="1">
    <location>
        <begin position="200"/>
        <end position="228"/>
    </location>
</feature>
<sequence length="261" mass="28085">MVAAEEMRDVYQTKNNMGSEMTNELMMLLWAAASIAFIHTILGPDHYLPFVAIGKARGWNLPRTAVATALCGVGHSVGSIILGVIGVYAGHALSDLQIIEGFRGDVAAWGLVIFGLIYMVWGLQRSRHHKTHSHMHSHTDGIFHSHNHNHAADHAHVHEAGAERKIFGIFTPWALFIIFVLGPCEPLIPLMMVPAAQGAWFGMVMTVGIFMLVTIATMTTIVVAASLGLKTVSFAGVEKYTHALAGGTLSLCGLGIITLGL</sequence>
<keyword evidence="1" id="KW-1133">Transmembrane helix</keyword>
<keyword evidence="1" id="KW-0472">Membrane</keyword>
<reference evidence="2" key="1">
    <citation type="submission" date="2018-06" db="EMBL/GenBank/DDBJ databases">
        <authorList>
            <person name="Zhirakovskaya E."/>
        </authorList>
    </citation>
    <scope>NUCLEOTIDE SEQUENCE</scope>
</reference>
<feature type="transmembrane region" description="Helical" evidence="1">
    <location>
        <begin position="106"/>
        <end position="123"/>
    </location>
</feature>
<evidence type="ECO:0000256" key="1">
    <source>
        <dbReference type="SAM" id="Phobius"/>
    </source>
</evidence>